<evidence type="ECO:0000313" key="3">
    <source>
        <dbReference type="EMBL" id="KZT61536.1"/>
    </source>
</evidence>
<gene>
    <name evidence="3" type="ORF">CALCODRAFT_479812</name>
</gene>
<organism evidence="3 4">
    <name type="scientific">Calocera cornea HHB12733</name>
    <dbReference type="NCBI Taxonomy" id="1353952"/>
    <lineage>
        <taxon>Eukaryota</taxon>
        <taxon>Fungi</taxon>
        <taxon>Dikarya</taxon>
        <taxon>Basidiomycota</taxon>
        <taxon>Agaricomycotina</taxon>
        <taxon>Dacrymycetes</taxon>
        <taxon>Dacrymycetales</taxon>
        <taxon>Dacrymycetaceae</taxon>
        <taxon>Calocera</taxon>
    </lineage>
</organism>
<feature type="signal peptide" evidence="2">
    <location>
        <begin position="1"/>
        <end position="22"/>
    </location>
</feature>
<keyword evidence="1" id="KW-0472">Membrane</keyword>
<keyword evidence="1" id="KW-1133">Transmembrane helix</keyword>
<name>A0A165J936_9BASI</name>
<evidence type="ECO:0000313" key="4">
    <source>
        <dbReference type="Proteomes" id="UP000076842"/>
    </source>
</evidence>
<keyword evidence="4" id="KW-1185">Reference proteome</keyword>
<sequence length="192" mass="19534">MQFNRISTLFFVLAFFGLLVIASPVPAEAQLEERCSWGCNDASALTILTNLQATVKTDVAVVANLVAQASVDVSLYAAAFATIIADINAAVALLAALPTGIVGVSAAVIASTCATIFIDIFVVVGSCSNIANISSCYSGLNGCLLSLLAALKVCLGNTIIGLIAGLCSSVKVTLLLSINVNIFAGLCGVLFA</sequence>
<accession>A0A165J936</accession>
<feature type="transmembrane region" description="Helical" evidence="1">
    <location>
        <begin position="172"/>
        <end position="191"/>
    </location>
</feature>
<evidence type="ECO:0000256" key="1">
    <source>
        <dbReference type="SAM" id="Phobius"/>
    </source>
</evidence>
<dbReference type="EMBL" id="KV423922">
    <property type="protein sequence ID" value="KZT61536.1"/>
    <property type="molecule type" value="Genomic_DNA"/>
</dbReference>
<feature type="chain" id="PRO_5007859849" description="Hydrophobin" evidence="2">
    <location>
        <begin position="23"/>
        <end position="192"/>
    </location>
</feature>
<reference evidence="3 4" key="1">
    <citation type="journal article" date="2016" name="Mol. Biol. Evol.">
        <title>Comparative Genomics of Early-Diverging Mushroom-Forming Fungi Provides Insights into the Origins of Lignocellulose Decay Capabilities.</title>
        <authorList>
            <person name="Nagy L.G."/>
            <person name="Riley R."/>
            <person name="Tritt A."/>
            <person name="Adam C."/>
            <person name="Daum C."/>
            <person name="Floudas D."/>
            <person name="Sun H."/>
            <person name="Yadav J.S."/>
            <person name="Pangilinan J."/>
            <person name="Larsson K.H."/>
            <person name="Matsuura K."/>
            <person name="Barry K."/>
            <person name="Labutti K."/>
            <person name="Kuo R."/>
            <person name="Ohm R.A."/>
            <person name="Bhattacharya S.S."/>
            <person name="Shirouzu T."/>
            <person name="Yoshinaga Y."/>
            <person name="Martin F.M."/>
            <person name="Grigoriev I.V."/>
            <person name="Hibbett D.S."/>
        </authorList>
    </citation>
    <scope>NUCLEOTIDE SEQUENCE [LARGE SCALE GENOMIC DNA]</scope>
    <source>
        <strain evidence="3 4">HHB12733</strain>
    </source>
</reference>
<dbReference type="OrthoDB" id="10421544at2759"/>
<dbReference type="AlphaFoldDB" id="A0A165J936"/>
<dbReference type="Proteomes" id="UP000076842">
    <property type="component" value="Unassembled WGS sequence"/>
</dbReference>
<dbReference type="InParanoid" id="A0A165J936"/>
<evidence type="ECO:0008006" key="5">
    <source>
        <dbReference type="Google" id="ProtNLM"/>
    </source>
</evidence>
<feature type="transmembrane region" description="Helical" evidence="1">
    <location>
        <begin position="144"/>
        <end position="165"/>
    </location>
</feature>
<feature type="transmembrane region" description="Helical" evidence="1">
    <location>
        <begin position="75"/>
        <end position="97"/>
    </location>
</feature>
<feature type="transmembrane region" description="Helical" evidence="1">
    <location>
        <begin position="104"/>
        <end position="124"/>
    </location>
</feature>
<protein>
    <recommendedName>
        <fullName evidence="5">Hydrophobin</fullName>
    </recommendedName>
</protein>
<keyword evidence="1" id="KW-0812">Transmembrane</keyword>
<keyword evidence="2" id="KW-0732">Signal</keyword>
<evidence type="ECO:0000256" key="2">
    <source>
        <dbReference type="SAM" id="SignalP"/>
    </source>
</evidence>
<proteinExistence type="predicted"/>